<dbReference type="PANTHER" id="PTHR47926:SF523">
    <property type="entry name" value="DYW DOMAIN-CONTAINING PROTEIN"/>
    <property type="match status" value="1"/>
</dbReference>
<dbReference type="Pfam" id="PF01535">
    <property type="entry name" value="PPR"/>
    <property type="match status" value="1"/>
</dbReference>
<dbReference type="GO" id="GO:0003723">
    <property type="term" value="F:RNA binding"/>
    <property type="evidence" value="ECO:0007669"/>
    <property type="project" value="InterPro"/>
</dbReference>
<dbReference type="InterPro" id="IPR011990">
    <property type="entry name" value="TPR-like_helical_dom_sf"/>
</dbReference>
<name>A0AAD9U4A4_9ROSI</name>
<evidence type="ECO:0000256" key="2">
    <source>
        <dbReference type="PROSITE-ProRule" id="PRU00708"/>
    </source>
</evidence>
<evidence type="ECO:0008006" key="5">
    <source>
        <dbReference type="Google" id="ProtNLM"/>
    </source>
</evidence>
<accession>A0AAD9U4A4</accession>
<evidence type="ECO:0000313" key="4">
    <source>
        <dbReference type="Proteomes" id="UP001280121"/>
    </source>
</evidence>
<dbReference type="PROSITE" id="PS51375">
    <property type="entry name" value="PPR"/>
    <property type="match status" value="2"/>
</dbReference>
<keyword evidence="1" id="KW-0677">Repeat</keyword>
<protein>
    <recommendedName>
        <fullName evidence="5">Pentatricopeptide repeat-containing protein</fullName>
    </recommendedName>
</protein>
<dbReference type="GO" id="GO:0009451">
    <property type="term" value="P:RNA modification"/>
    <property type="evidence" value="ECO:0007669"/>
    <property type="project" value="InterPro"/>
</dbReference>
<proteinExistence type="predicted"/>
<organism evidence="3 4">
    <name type="scientific">Dipteronia dyeriana</name>
    <dbReference type="NCBI Taxonomy" id="168575"/>
    <lineage>
        <taxon>Eukaryota</taxon>
        <taxon>Viridiplantae</taxon>
        <taxon>Streptophyta</taxon>
        <taxon>Embryophyta</taxon>
        <taxon>Tracheophyta</taxon>
        <taxon>Spermatophyta</taxon>
        <taxon>Magnoliopsida</taxon>
        <taxon>eudicotyledons</taxon>
        <taxon>Gunneridae</taxon>
        <taxon>Pentapetalae</taxon>
        <taxon>rosids</taxon>
        <taxon>malvids</taxon>
        <taxon>Sapindales</taxon>
        <taxon>Sapindaceae</taxon>
        <taxon>Hippocastanoideae</taxon>
        <taxon>Acereae</taxon>
        <taxon>Dipteronia</taxon>
    </lineage>
</organism>
<dbReference type="Proteomes" id="UP001280121">
    <property type="component" value="Unassembled WGS sequence"/>
</dbReference>
<dbReference type="EMBL" id="JANJYI010000006">
    <property type="protein sequence ID" value="KAK2647155.1"/>
    <property type="molecule type" value="Genomic_DNA"/>
</dbReference>
<gene>
    <name evidence="3" type="ORF">Ddye_022350</name>
</gene>
<dbReference type="Pfam" id="PF13041">
    <property type="entry name" value="PPR_2"/>
    <property type="match status" value="1"/>
</dbReference>
<comment type="caution">
    <text evidence="3">The sequence shown here is derived from an EMBL/GenBank/DDBJ whole genome shotgun (WGS) entry which is preliminary data.</text>
</comment>
<sequence length="184" mass="21212">MNHSLLQFLKKANSLKSFKSIHSHLIISGTINSSDLILNKLLRIYSRFGAIDYGRKLFDEIPQPNEFLWTALIHGYVVNYRYAEAFSMFVRMLSESVTPLNFTIATILKALAREKRKERGFMDAGDFVGARYVFEATPFRGIETWNLMISGFCKAGEIEIAEELFNRMPDRNVVSWTTESLKRI</sequence>
<evidence type="ECO:0000256" key="1">
    <source>
        <dbReference type="ARBA" id="ARBA00022737"/>
    </source>
</evidence>
<dbReference type="InterPro" id="IPR046960">
    <property type="entry name" value="PPR_At4g14850-like_plant"/>
</dbReference>
<keyword evidence="4" id="KW-1185">Reference proteome</keyword>
<dbReference type="Gene3D" id="1.25.40.10">
    <property type="entry name" value="Tetratricopeptide repeat domain"/>
    <property type="match status" value="2"/>
</dbReference>
<reference evidence="3" key="1">
    <citation type="journal article" date="2023" name="Plant J.">
        <title>Genome sequences and population genomics provide insights into the demographic history, inbreeding, and mutation load of two 'living fossil' tree species of Dipteronia.</title>
        <authorList>
            <person name="Feng Y."/>
            <person name="Comes H.P."/>
            <person name="Chen J."/>
            <person name="Zhu S."/>
            <person name="Lu R."/>
            <person name="Zhang X."/>
            <person name="Li P."/>
            <person name="Qiu J."/>
            <person name="Olsen K.M."/>
            <person name="Qiu Y."/>
        </authorList>
    </citation>
    <scope>NUCLEOTIDE SEQUENCE</scope>
    <source>
        <strain evidence="3">KIB01</strain>
    </source>
</reference>
<feature type="repeat" description="PPR" evidence="2">
    <location>
        <begin position="65"/>
        <end position="99"/>
    </location>
</feature>
<dbReference type="PANTHER" id="PTHR47926">
    <property type="entry name" value="PENTATRICOPEPTIDE REPEAT-CONTAINING PROTEIN"/>
    <property type="match status" value="1"/>
</dbReference>
<dbReference type="InterPro" id="IPR002885">
    <property type="entry name" value="PPR_rpt"/>
</dbReference>
<dbReference type="AlphaFoldDB" id="A0AAD9U4A4"/>
<dbReference type="NCBIfam" id="TIGR00756">
    <property type="entry name" value="PPR"/>
    <property type="match status" value="2"/>
</dbReference>
<evidence type="ECO:0000313" key="3">
    <source>
        <dbReference type="EMBL" id="KAK2647155.1"/>
    </source>
</evidence>
<feature type="repeat" description="PPR" evidence="2">
    <location>
        <begin position="141"/>
        <end position="175"/>
    </location>
</feature>